<dbReference type="InterPro" id="IPR016024">
    <property type="entry name" value="ARM-type_fold"/>
</dbReference>
<keyword evidence="4" id="KW-0539">Nucleus</keyword>
<organism evidence="5 6">
    <name type="scientific">Ogataea polymorpha</name>
    <dbReference type="NCBI Taxonomy" id="460523"/>
    <lineage>
        <taxon>Eukaryota</taxon>
        <taxon>Fungi</taxon>
        <taxon>Dikarya</taxon>
        <taxon>Ascomycota</taxon>
        <taxon>Saccharomycotina</taxon>
        <taxon>Pichiomycetes</taxon>
        <taxon>Pichiales</taxon>
        <taxon>Pichiaceae</taxon>
        <taxon>Ogataea</taxon>
    </lineage>
</organism>
<proteinExistence type="inferred from homology"/>
<dbReference type="GO" id="GO:0006606">
    <property type="term" value="P:protein import into nucleus"/>
    <property type="evidence" value="ECO:0007669"/>
    <property type="project" value="TreeGrafter"/>
</dbReference>
<evidence type="ECO:0000256" key="4">
    <source>
        <dbReference type="ARBA" id="ARBA00023242"/>
    </source>
</evidence>
<evidence type="ECO:0000256" key="1">
    <source>
        <dbReference type="ARBA" id="ARBA00004123"/>
    </source>
</evidence>
<dbReference type="PANTHER" id="PTHR12363">
    <property type="entry name" value="TRANSPORTIN 3 AND IMPORTIN 13"/>
    <property type="match status" value="1"/>
</dbReference>
<dbReference type="AlphaFoldDB" id="A0A9P8P3R8"/>
<evidence type="ECO:0000256" key="2">
    <source>
        <dbReference type="ARBA" id="ARBA00007991"/>
    </source>
</evidence>
<comment type="similarity">
    <text evidence="2">Belongs to the importin beta family.</text>
</comment>
<dbReference type="InterPro" id="IPR011989">
    <property type="entry name" value="ARM-like"/>
</dbReference>
<reference evidence="5" key="1">
    <citation type="journal article" date="2021" name="Open Biol.">
        <title>Shared evolutionary footprints suggest mitochondrial oxidative damage underlies multiple complex I losses in fungi.</title>
        <authorList>
            <person name="Schikora-Tamarit M.A."/>
            <person name="Marcet-Houben M."/>
            <person name="Nosek J."/>
            <person name="Gabaldon T."/>
        </authorList>
    </citation>
    <scope>NUCLEOTIDE SEQUENCE</scope>
    <source>
        <strain evidence="5">NCAIM Y.01608</strain>
    </source>
</reference>
<dbReference type="GO" id="GO:0005737">
    <property type="term" value="C:cytoplasm"/>
    <property type="evidence" value="ECO:0007669"/>
    <property type="project" value="TreeGrafter"/>
</dbReference>
<dbReference type="Proteomes" id="UP000788993">
    <property type="component" value="Unassembled WGS sequence"/>
</dbReference>
<dbReference type="Gene3D" id="1.25.10.10">
    <property type="entry name" value="Leucine-rich Repeat Variant"/>
    <property type="match status" value="1"/>
</dbReference>
<reference evidence="5" key="2">
    <citation type="submission" date="2021-01" db="EMBL/GenBank/DDBJ databases">
        <authorList>
            <person name="Schikora-Tamarit M.A."/>
        </authorList>
    </citation>
    <scope>NUCLEOTIDE SEQUENCE</scope>
    <source>
        <strain evidence="5">NCAIM Y.01608</strain>
    </source>
</reference>
<dbReference type="EMBL" id="JAEUBD010001178">
    <property type="protein sequence ID" value="KAH3664525.1"/>
    <property type="molecule type" value="Genomic_DNA"/>
</dbReference>
<gene>
    <name evidence="5" type="ORF">OGATHE_003340</name>
</gene>
<comment type="caution">
    <text evidence="5">The sequence shown here is derived from an EMBL/GenBank/DDBJ whole genome shotgun (WGS) entry which is preliminary data.</text>
</comment>
<sequence length="950" mass="108824">MNCKFFGALTYTVNLNLHIGELTKTENEQQLNQIRITLLNQVLQLINNGAVLHSGMFVIKKMLSNLSLLFMNSSRTWTNPLLTLINCVVFDQVSNSTIANNQIDKALSSLPFSKIYVLLIFAQILAEELVKKEATNVSNVQTHHLVHEHLFPTVQKLMTSLLNLSPERKLIDTWLDCLVSWVGYASKAEFDSTERYDLIELLSMCISLVTSTDYAISQKAIETLSEALETNPSFFNSQLKADLLSMLFGDVGVQYVRHFSSQQDEKSVADFARLIIAFLDTDLKSLLLKLNDDENAYIFDFLIVLTNYPGTPIEEESVSREFADFWLRFADYCICEDTTLQTLLNDKPGGHQALSERIKALFERVTQIYWNKAHVPEDEEGFSQYKQEFALYRRDVGDLFESVYPLVKLPLIINLLITIERSIQTGKLEDIEPSLYLVTCISKDFGDGEVNHQLVQHLSAILDANLLPIVLQVKTDRFRYLVSTTIQFFSSADWFYKTETGTKYLPQILSFLFDCMTNTNLYQLSSSKAISSICSQCRYSLVEFLPSFETIITEMINNTTIDPVVRQRIINAYASILEGVKDPVVQGENLFKLFDLLDKKSLSVLEGLATANPDERERMVDYLTSLVNSVSAVGRGMQLPDDVDGYYTQDQESKVREYWTTDPLGIHAKLLTIITNFTMTNEVLSENYQIIEEAVNLFKCGLTEPLPGPFVFDCATILQFIVTKFNSLKKSDAYPLLYSLLNSVVTAHYRTMDLEALHGAIDTIFLSKIPVIEDDPDLVQSSFNLFSTMLSTRPSLLLSNEKLLMTLLEFAFRHLGSNERFVLKSLEKFWTRFITLRKGDRQDTVMVKRLFNETELGYVLTFNVLKYMFATQRSNLETFIEIIKQLVAKYPLMMSKWLQEAFPKLNEEREKKIQNWEIFVKKIMLTRGTRSANDLIKDFWLEVNGLINYN</sequence>
<comment type="subcellular location">
    <subcellularLocation>
        <location evidence="1">Nucleus</location>
    </subcellularLocation>
</comment>
<keyword evidence="6" id="KW-1185">Reference proteome</keyword>
<name>A0A9P8P3R8_9ASCO</name>
<keyword evidence="3" id="KW-0813">Transport</keyword>
<dbReference type="PANTHER" id="PTHR12363:SF33">
    <property type="entry name" value="IMPORTIN-13"/>
    <property type="match status" value="1"/>
</dbReference>
<evidence type="ECO:0000313" key="6">
    <source>
        <dbReference type="Proteomes" id="UP000788993"/>
    </source>
</evidence>
<evidence type="ECO:0000313" key="5">
    <source>
        <dbReference type="EMBL" id="KAH3664525.1"/>
    </source>
</evidence>
<dbReference type="InterPro" id="IPR051345">
    <property type="entry name" value="Importin_beta-like_NTR"/>
</dbReference>
<evidence type="ECO:0000256" key="3">
    <source>
        <dbReference type="ARBA" id="ARBA00022448"/>
    </source>
</evidence>
<accession>A0A9P8P3R8</accession>
<dbReference type="SUPFAM" id="SSF48371">
    <property type="entry name" value="ARM repeat"/>
    <property type="match status" value="1"/>
</dbReference>
<dbReference type="GO" id="GO:0005634">
    <property type="term" value="C:nucleus"/>
    <property type="evidence" value="ECO:0007669"/>
    <property type="project" value="UniProtKB-SubCell"/>
</dbReference>
<protein>
    <submittedName>
        <fullName evidence="5">Uncharacterized protein</fullName>
    </submittedName>
</protein>